<feature type="compositionally biased region" description="Low complexity" evidence="5">
    <location>
        <begin position="162"/>
        <end position="187"/>
    </location>
</feature>
<feature type="region of interest" description="Disordered" evidence="5">
    <location>
        <begin position="162"/>
        <end position="196"/>
    </location>
</feature>
<dbReference type="InterPro" id="IPR039425">
    <property type="entry name" value="RNA_pol_sigma-70-like"/>
</dbReference>
<keyword evidence="3" id="KW-0731">Sigma factor</keyword>
<dbReference type="RefSeq" id="WP_077244839.1">
    <property type="nucleotide sequence ID" value="NZ_MUZR01000062.1"/>
</dbReference>
<evidence type="ECO:0000259" key="7">
    <source>
        <dbReference type="Pfam" id="PF08281"/>
    </source>
</evidence>
<proteinExistence type="inferred from homology"/>
<evidence type="ECO:0000256" key="2">
    <source>
        <dbReference type="ARBA" id="ARBA00023015"/>
    </source>
</evidence>
<dbReference type="AlphaFoldDB" id="A0A1V2ZVH4"/>
<evidence type="ECO:0000256" key="1">
    <source>
        <dbReference type="ARBA" id="ARBA00010641"/>
    </source>
</evidence>
<dbReference type="CDD" id="cd06171">
    <property type="entry name" value="Sigma70_r4"/>
    <property type="match status" value="1"/>
</dbReference>
<evidence type="ECO:0000256" key="3">
    <source>
        <dbReference type="ARBA" id="ARBA00023082"/>
    </source>
</evidence>
<protein>
    <submittedName>
        <fullName evidence="8">RNA polymerase subunit sigma-24</fullName>
    </submittedName>
</protein>
<keyword evidence="9" id="KW-1185">Reference proteome</keyword>
<dbReference type="GO" id="GO:0006352">
    <property type="term" value="P:DNA-templated transcription initiation"/>
    <property type="evidence" value="ECO:0007669"/>
    <property type="project" value="InterPro"/>
</dbReference>
<dbReference type="Pfam" id="PF08281">
    <property type="entry name" value="Sigma70_r4_2"/>
    <property type="match status" value="1"/>
</dbReference>
<dbReference type="InterPro" id="IPR013249">
    <property type="entry name" value="RNA_pol_sigma70_r4_t2"/>
</dbReference>
<evidence type="ECO:0000259" key="6">
    <source>
        <dbReference type="Pfam" id="PF04542"/>
    </source>
</evidence>
<sequence length="196" mass="22455">MATWFAQRRLRQQVCDLRPQMYRMAYAWCHDGALADDLVQEAMMKALTRLKSLQDENALKSWVFRIMTNCYRDWGRRQKDTVDVDNMELACEDCPEQQTERNRRVADVHQAMARLSSDHRQVVSLVDLEGFAYAEVSEVLDVPIGTVMSRLSRARAQLKKQLLEQQQAPQDAAATESAAEPAEEGPQLRVVRSQNG</sequence>
<dbReference type="Proteomes" id="UP000189177">
    <property type="component" value="Unassembled WGS sequence"/>
</dbReference>
<dbReference type="GO" id="GO:0003677">
    <property type="term" value="F:DNA binding"/>
    <property type="evidence" value="ECO:0007669"/>
    <property type="project" value="InterPro"/>
</dbReference>
<dbReference type="InterPro" id="IPR014284">
    <property type="entry name" value="RNA_pol_sigma-70_dom"/>
</dbReference>
<accession>A0A1V2ZVH4</accession>
<gene>
    <name evidence="8" type="ORF">B1A74_12705</name>
</gene>
<feature type="domain" description="RNA polymerase sigma factor 70 region 4 type 2" evidence="7">
    <location>
        <begin position="108"/>
        <end position="158"/>
    </location>
</feature>
<keyword evidence="2" id="KW-0805">Transcription regulation</keyword>
<dbReference type="SUPFAM" id="SSF88659">
    <property type="entry name" value="Sigma3 and sigma4 domains of RNA polymerase sigma factors"/>
    <property type="match status" value="1"/>
</dbReference>
<feature type="domain" description="RNA polymerase sigma-70 region 2" evidence="6">
    <location>
        <begin position="17"/>
        <end position="79"/>
    </location>
</feature>
<comment type="caution">
    <text evidence="8">The sequence shown here is derived from an EMBL/GenBank/DDBJ whole genome shotgun (WGS) entry which is preliminary data.</text>
</comment>
<dbReference type="GO" id="GO:0016987">
    <property type="term" value="F:sigma factor activity"/>
    <property type="evidence" value="ECO:0007669"/>
    <property type="project" value="UniProtKB-KW"/>
</dbReference>
<name>A0A1V2ZVH4_9GAMM</name>
<dbReference type="InterPro" id="IPR007627">
    <property type="entry name" value="RNA_pol_sigma70_r2"/>
</dbReference>
<dbReference type="InterPro" id="IPR013325">
    <property type="entry name" value="RNA_pol_sigma_r2"/>
</dbReference>
<dbReference type="Gene3D" id="1.10.1740.10">
    <property type="match status" value="1"/>
</dbReference>
<reference evidence="8 9" key="1">
    <citation type="submission" date="2017-02" db="EMBL/GenBank/DDBJ databases">
        <title>Genomic diversity within the haloalkaliphilic genus Thioalkalivibrio.</title>
        <authorList>
            <person name="Ahn A.-C."/>
            <person name="Meier-Kolthoff J."/>
            <person name="Overmars L."/>
            <person name="Richter M."/>
            <person name="Woyke T."/>
            <person name="Sorokin D.Y."/>
            <person name="Muyzer G."/>
        </authorList>
    </citation>
    <scope>NUCLEOTIDE SEQUENCE [LARGE SCALE GENOMIC DNA]</scope>
    <source>
        <strain evidence="8 9">HL17</strain>
    </source>
</reference>
<dbReference type="EMBL" id="MUZR01000062">
    <property type="protein sequence ID" value="OOC09109.1"/>
    <property type="molecule type" value="Genomic_DNA"/>
</dbReference>
<evidence type="ECO:0000313" key="8">
    <source>
        <dbReference type="EMBL" id="OOC09109.1"/>
    </source>
</evidence>
<dbReference type="OrthoDB" id="9797134at2"/>
<dbReference type="PANTHER" id="PTHR43133:SF25">
    <property type="entry name" value="RNA POLYMERASE SIGMA FACTOR RFAY-RELATED"/>
    <property type="match status" value="1"/>
</dbReference>
<dbReference type="Gene3D" id="1.10.10.10">
    <property type="entry name" value="Winged helix-like DNA-binding domain superfamily/Winged helix DNA-binding domain"/>
    <property type="match status" value="1"/>
</dbReference>
<evidence type="ECO:0000256" key="4">
    <source>
        <dbReference type="ARBA" id="ARBA00023163"/>
    </source>
</evidence>
<dbReference type="Pfam" id="PF04542">
    <property type="entry name" value="Sigma70_r2"/>
    <property type="match status" value="1"/>
</dbReference>
<dbReference type="InterPro" id="IPR036388">
    <property type="entry name" value="WH-like_DNA-bd_sf"/>
</dbReference>
<dbReference type="InterPro" id="IPR013324">
    <property type="entry name" value="RNA_pol_sigma_r3/r4-like"/>
</dbReference>
<comment type="similarity">
    <text evidence="1">Belongs to the sigma-70 factor family. ECF subfamily.</text>
</comment>
<keyword evidence="4" id="KW-0804">Transcription</keyword>
<dbReference type="SUPFAM" id="SSF88946">
    <property type="entry name" value="Sigma2 domain of RNA polymerase sigma factors"/>
    <property type="match status" value="1"/>
</dbReference>
<organism evidence="8 9">
    <name type="scientific">Thioalkalivibrio halophilus</name>
    <dbReference type="NCBI Taxonomy" id="252474"/>
    <lineage>
        <taxon>Bacteria</taxon>
        <taxon>Pseudomonadati</taxon>
        <taxon>Pseudomonadota</taxon>
        <taxon>Gammaproteobacteria</taxon>
        <taxon>Chromatiales</taxon>
        <taxon>Ectothiorhodospiraceae</taxon>
        <taxon>Thioalkalivibrio</taxon>
    </lineage>
</organism>
<dbReference type="STRING" id="252474.B1A74_12705"/>
<evidence type="ECO:0000256" key="5">
    <source>
        <dbReference type="SAM" id="MobiDB-lite"/>
    </source>
</evidence>
<evidence type="ECO:0000313" key="9">
    <source>
        <dbReference type="Proteomes" id="UP000189177"/>
    </source>
</evidence>
<dbReference type="NCBIfam" id="TIGR02937">
    <property type="entry name" value="sigma70-ECF"/>
    <property type="match status" value="1"/>
</dbReference>
<dbReference type="PANTHER" id="PTHR43133">
    <property type="entry name" value="RNA POLYMERASE ECF-TYPE SIGMA FACTO"/>
    <property type="match status" value="1"/>
</dbReference>